<sequence length="219" mass="25691">MRLKLLKGTIPLVFTYWLFGVLPALIYGMAGVLFDKYYLKISLIPHIKWFLYLYLIFPFLYFPFIFIAIWNSSNQYSKNRLWPILAKLAVILGTLFLLAGVFHIIKQLMHRNDVTYKITQEVNLINKSLPVKVDDKTEIEAISFDNNRVTYVYRLINKDKSSISINVFSFLIKPRLIHLVCNNVALKEYVLKEIAISYHIIDQKRAHVYDFTVTSKDCN</sequence>
<dbReference type="KEGG" id="lant:TUM19329_01460"/>
<gene>
    <name evidence="2" type="ORF">TUM19329_01460</name>
</gene>
<reference evidence="2" key="1">
    <citation type="journal article" date="2020" name="Microbiol. Resour. Announc.">
        <title>Complete Genome Sequence of Novel Psychrotolerant Legionella Strain TUM19329, Isolated from Antarctic Lake Sediment.</title>
        <authorList>
            <person name="Shimada S."/>
            <person name="Nakai R."/>
            <person name="Aoki K."/>
            <person name="Shimoeda N."/>
            <person name="Ohno G."/>
            <person name="Miyazaki Y."/>
            <person name="Kudoh S."/>
            <person name="Imura S."/>
            <person name="Watanabe K."/>
            <person name="Ishii Y."/>
            <person name="Tateda K."/>
        </authorList>
    </citation>
    <scope>NUCLEOTIDE SEQUENCE [LARGE SCALE GENOMIC DNA]</scope>
    <source>
        <strain evidence="2">TUM19329</strain>
    </source>
</reference>
<dbReference type="Gene3D" id="3.30.300.250">
    <property type="match status" value="1"/>
</dbReference>
<dbReference type="RefSeq" id="WP_173235611.1">
    <property type="nucleotide sequence ID" value="NZ_AP022839.1"/>
</dbReference>
<name>A0A6F8SZF5_9GAMM</name>
<feature type="transmembrane region" description="Helical" evidence="1">
    <location>
        <begin position="49"/>
        <end position="72"/>
    </location>
</feature>
<feature type="transmembrane region" description="Helical" evidence="1">
    <location>
        <begin position="84"/>
        <end position="105"/>
    </location>
</feature>
<keyword evidence="1" id="KW-0812">Transmembrane</keyword>
<protein>
    <recommendedName>
        <fullName evidence="4">Transmembrane protein</fullName>
    </recommendedName>
</protein>
<evidence type="ECO:0008006" key="4">
    <source>
        <dbReference type="Google" id="ProtNLM"/>
    </source>
</evidence>
<feature type="transmembrane region" description="Helical" evidence="1">
    <location>
        <begin position="12"/>
        <end position="34"/>
    </location>
</feature>
<keyword evidence="1" id="KW-1133">Transmembrane helix</keyword>
<evidence type="ECO:0000313" key="2">
    <source>
        <dbReference type="EMBL" id="BCA93785.1"/>
    </source>
</evidence>
<keyword evidence="3" id="KW-1185">Reference proteome</keyword>
<organism evidence="2 3">
    <name type="scientific">Legionella antarctica</name>
    <dbReference type="NCBI Taxonomy" id="2708020"/>
    <lineage>
        <taxon>Bacteria</taxon>
        <taxon>Pseudomonadati</taxon>
        <taxon>Pseudomonadota</taxon>
        <taxon>Gammaproteobacteria</taxon>
        <taxon>Legionellales</taxon>
        <taxon>Legionellaceae</taxon>
        <taxon>Legionella</taxon>
    </lineage>
</organism>
<dbReference type="Proteomes" id="UP000502894">
    <property type="component" value="Chromosome"/>
</dbReference>
<accession>A0A6F8SZF5</accession>
<proteinExistence type="predicted"/>
<dbReference type="AlphaFoldDB" id="A0A6F8SZF5"/>
<evidence type="ECO:0000313" key="3">
    <source>
        <dbReference type="Proteomes" id="UP000502894"/>
    </source>
</evidence>
<dbReference type="EMBL" id="AP022839">
    <property type="protein sequence ID" value="BCA93785.1"/>
    <property type="molecule type" value="Genomic_DNA"/>
</dbReference>
<evidence type="ECO:0000256" key="1">
    <source>
        <dbReference type="SAM" id="Phobius"/>
    </source>
</evidence>
<keyword evidence="1" id="KW-0472">Membrane</keyword>